<protein>
    <submittedName>
        <fullName evidence="1">Uncharacterized protein</fullName>
    </submittedName>
</protein>
<accession>A0A4Q9N3U6</accession>
<dbReference type="Proteomes" id="UP000292957">
    <property type="component" value="Unassembled WGS sequence"/>
</dbReference>
<dbReference type="EMBL" id="ML143391">
    <property type="protein sequence ID" value="TBU33456.1"/>
    <property type="molecule type" value="Genomic_DNA"/>
</dbReference>
<sequence length="272" mass="30387">MYPHLASVIMICIVDPGTLTFPHVHLTISSSYDHPFTRHCKHYPYLSLILYHDLHSISHPHPSSRLHTPLTSSLCLVISDSLVLLLDLLLLLRLSIFSRIPPSPPFHCSLFSESYTYARRTVFTLITTVDCPHHCMLYSYHAANSTVYVASTRPVQYTFGVPSTSLGTWDPPRLVPTLAVRCQMPAGGSQSGAGGALCHYWFPSQDRALVSMFRKTNVSLPPEPVPMEADTLRRRTGHESTRCKSGPRWVGTSNANNNACYIGQMEEYKCLA</sequence>
<dbReference type="AlphaFoldDB" id="A0A4Q9N3U6"/>
<reference evidence="1" key="1">
    <citation type="submission" date="2019-01" db="EMBL/GenBank/DDBJ databases">
        <title>Draft genome sequences of three monokaryotic isolates of the white-rot basidiomycete fungus Dichomitus squalens.</title>
        <authorList>
            <consortium name="DOE Joint Genome Institute"/>
            <person name="Lopez S.C."/>
            <person name="Andreopoulos B."/>
            <person name="Pangilinan J."/>
            <person name="Lipzen A."/>
            <person name="Riley R."/>
            <person name="Ahrendt S."/>
            <person name="Ng V."/>
            <person name="Barry K."/>
            <person name="Daum C."/>
            <person name="Grigoriev I.V."/>
            <person name="Hilden K.S."/>
            <person name="Makela M.R."/>
            <person name="de Vries R.P."/>
        </authorList>
    </citation>
    <scope>NUCLEOTIDE SEQUENCE [LARGE SCALE GENOMIC DNA]</scope>
    <source>
        <strain evidence="1">OM18370.1</strain>
    </source>
</reference>
<proteinExistence type="predicted"/>
<organism evidence="1">
    <name type="scientific">Dichomitus squalens</name>
    <dbReference type="NCBI Taxonomy" id="114155"/>
    <lineage>
        <taxon>Eukaryota</taxon>
        <taxon>Fungi</taxon>
        <taxon>Dikarya</taxon>
        <taxon>Basidiomycota</taxon>
        <taxon>Agaricomycotina</taxon>
        <taxon>Agaricomycetes</taxon>
        <taxon>Polyporales</taxon>
        <taxon>Polyporaceae</taxon>
        <taxon>Dichomitus</taxon>
    </lineage>
</organism>
<evidence type="ECO:0000313" key="1">
    <source>
        <dbReference type="EMBL" id="TBU33456.1"/>
    </source>
</evidence>
<gene>
    <name evidence="1" type="ORF">BD311DRAFT_748626</name>
</gene>
<name>A0A4Q9N3U6_9APHY</name>